<evidence type="ECO:0000256" key="1">
    <source>
        <dbReference type="SAM" id="MobiDB-lite"/>
    </source>
</evidence>
<sequence length="144" mass="16075">MRCKTWVLTCDGPDWVSPHCSPACADASPADPEVFQHHTNHEVLRQHQRENGTLNCSASSCRGRDAKERKANEEKANKEEEEGANEDASGGPREITEQSVPLEDGRREETRKSVVPIGDRKSRLRKAEYDYPPRFGRSVAESGA</sequence>
<dbReference type="Proteomes" id="UP001066276">
    <property type="component" value="Chromosome 3_1"/>
</dbReference>
<feature type="compositionally biased region" description="Basic and acidic residues" evidence="1">
    <location>
        <begin position="36"/>
        <end position="50"/>
    </location>
</feature>
<organism evidence="2 3">
    <name type="scientific">Pleurodeles waltl</name>
    <name type="common">Iberian ribbed newt</name>
    <dbReference type="NCBI Taxonomy" id="8319"/>
    <lineage>
        <taxon>Eukaryota</taxon>
        <taxon>Metazoa</taxon>
        <taxon>Chordata</taxon>
        <taxon>Craniata</taxon>
        <taxon>Vertebrata</taxon>
        <taxon>Euteleostomi</taxon>
        <taxon>Amphibia</taxon>
        <taxon>Batrachia</taxon>
        <taxon>Caudata</taxon>
        <taxon>Salamandroidea</taxon>
        <taxon>Salamandridae</taxon>
        <taxon>Pleurodelinae</taxon>
        <taxon>Pleurodeles</taxon>
    </lineage>
</organism>
<feature type="compositionally biased region" description="Basic and acidic residues" evidence="1">
    <location>
        <begin position="103"/>
        <end position="131"/>
    </location>
</feature>
<evidence type="ECO:0000313" key="2">
    <source>
        <dbReference type="EMBL" id="KAJ1188997.1"/>
    </source>
</evidence>
<proteinExistence type="predicted"/>
<evidence type="ECO:0000313" key="3">
    <source>
        <dbReference type="Proteomes" id="UP001066276"/>
    </source>
</evidence>
<feature type="compositionally biased region" description="Basic and acidic residues" evidence="1">
    <location>
        <begin position="62"/>
        <end position="78"/>
    </location>
</feature>
<reference evidence="2" key="1">
    <citation type="journal article" date="2022" name="bioRxiv">
        <title>Sequencing and chromosome-scale assembly of the giantPleurodeles waltlgenome.</title>
        <authorList>
            <person name="Brown T."/>
            <person name="Elewa A."/>
            <person name="Iarovenko S."/>
            <person name="Subramanian E."/>
            <person name="Araus A.J."/>
            <person name="Petzold A."/>
            <person name="Susuki M."/>
            <person name="Suzuki K.-i.T."/>
            <person name="Hayashi T."/>
            <person name="Toyoda A."/>
            <person name="Oliveira C."/>
            <person name="Osipova E."/>
            <person name="Leigh N.D."/>
            <person name="Simon A."/>
            <person name="Yun M.H."/>
        </authorList>
    </citation>
    <scope>NUCLEOTIDE SEQUENCE</scope>
    <source>
        <strain evidence="2">20211129_DDA</strain>
        <tissue evidence="2">Liver</tissue>
    </source>
</reference>
<name>A0AAV7UJM0_PLEWA</name>
<dbReference type="AlphaFoldDB" id="A0AAV7UJM0"/>
<feature type="compositionally biased region" description="Polar residues" evidence="1">
    <location>
        <begin position="51"/>
        <end position="60"/>
    </location>
</feature>
<protein>
    <submittedName>
        <fullName evidence="2">Uncharacterized protein</fullName>
    </submittedName>
</protein>
<feature type="region of interest" description="Disordered" evidence="1">
    <location>
        <begin position="36"/>
        <end position="144"/>
    </location>
</feature>
<gene>
    <name evidence="2" type="ORF">NDU88_005750</name>
</gene>
<accession>A0AAV7UJM0</accession>
<keyword evidence="3" id="KW-1185">Reference proteome</keyword>
<comment type="caution">
    <text evidence="2">The sequence shown here is derived from an EMBL/GenBank/DDBJ whole genome shotgun (WGS) entry which is preliminary data.</text>
</comment>
<dbReference type="EMBL" id="JANPWB010000005">
    <property type="protein sequence ID" value="KAJ1188997.1"/>
    <property type="molecule type" value="Genomic_DNA"/>
</dbReference>